<evidence type="ECO:0008006" key="5">
    <source>
        <dbReference type="Google" id="ProtNLM"/>
    </source>
</evidence>
<keyword evidence="4" id="KW-1185">Reference proteome</keyword>
<feature type="chain" id="PRO_5046179492" description="Cell surface protein" evidence="2">
    <location>
        <begin position="17"/>
        <end position="323"/>
    </location>
</feature>
<keyword evidence="2" id="KW-0732">Signal</keyword>
<dbReference type="PANTHER" id="PTHR34618:SF1">
    <property type="entry name" value="SECRETED PROTEIN"/>
    <property type="match status" value="1"/>
</dbReference>
<feature type="compositionally biased region" description="Gly residues" evidence="1">
    <location>
        <begin position="139"/>
        <end position="167"/>
    </location>
</feature>
<dbReference type="Pfam" id="PF11327">
    <property type="entry name" value="Egh16-like"/>
    <property type="match status" value="1"/>
</dbReference>
<reference evidence="4" key="1">
    <citation type="submission" date="2024-06" db="EMBL/GenBank/DDBJ databases">
        <title>Draft Genome Sequences of Epichloe bromicola Strains Isolated from Elymus ciliaris.</title>
        <authorList>
            <consortium name="Epichloe bromicola genome sequencing consortium"/>
            <person name="Miura A."/>
            <person name="Imano S."/>
            <person name="Ashida A."/>
            <person name="Sato I."/>
            <person name="Chiba S."/>
            <person name="Tanaka A."/>
            <person name="Camagna M."/>
            <person name="Takemoto D."/>
        </authorList>
    </citation>
    <scope>NUCLEOTIDE SEQUENCE [LARGE SCALE GENOMIC DNA]</scope>
    <source>
        <strain evidence="4">DP</strain>
    </source>
</reference>
<evidence type="ECO:0000256" key="2">
    <source>
        <dbReference type="SAM" id="SignalP"/>
    </source>
</evidence>
<sequence>MRYAIVFAALAASAAAHGVVTKIQGANGVIMPGLSIADGTPRDCSSNRCGSQADTAIIRDRDMKSGKASPLGRTQGNGPVDASAVISAFMGSGGGAKPPTNNGTSGSIGQEDDLSGLGKQRQQRRDEYKRQLGQLFGLLGGGGGGGGRAGGAGGKKNGRGGGGGGGNKNNAPAESMIADTSGQGAKQGLPTADENGEVSLVFRQINQDGAGPLTASIDPSSGGTDASAFQNAEVTENVPGSNVPVIGSLSLKTNTDFPLKVKMPAGMTCNGKAGGAENVCIVRVANSAAAGPFGGSAAFTQSQAARKRAIAYRLKKRMEFNRE</sequence>
<organism evidence="3 4">
    <name type="scientific">Epichloe bromicola</name>
    <dbReference type="NCBI Taxonomy" id="79588"/>
    <lineage>
        <taxon>Eukaryota</taxon>
        <taxon>Fungi</taxon>
        <taxon>Dikarya</taxon>
        <taxon>Ascomycota</taxon>
        <taxon>Pezizomycotina</taxon>
        <taxon>Sordariomycetes</taxon>
        <taxon>Hypocreomycetidae</taxon>
        <taxon>Hypocreales</taxon>
        <taxon>Clavicipitaceae</taxon>
        <taxon>Epichloe</taxon>
    </lineage>
</organism>
<name>A0ABQ0CG53_9HYPO</name>
<feature type="region of interest" description="Disordered" evidence="1">
    <location>
        <begin position="139"/>
        <end position="175"/>
    </location>
</feature>
<feature type="compositionally biased region" description="Polar residues" evidence="1">
    <location>
        <begin position="99"/>
        <end position="108"/>
    </location>
</feature>
<protein>
    <recommendedName>
        <fullName evidence="5">Cell surface protein</fullName>
    </recommendedName>
</protein>
<gene>
    <name evidence="3" type="primary">g868</name>
    <name evidence="3" type="ORF">EsDP_00000868</name>
</gene>
<evidence type="ECO:0000256" key="1">
    <source>
        <dbReference type="SAM" id="MobiDB-lite"/>
    </source>
</evidence>
<dbReference type="Proteomes" id="UP001562357">
    <property type="component" value="Unassembled WGS sequence"/>
</dbReference>
<feature type="signal peptide" evidence="2">
    <location>
        <begin position="1"/>
        <end position="16"/>
    </location>
</feature>
<dbReference type="PANTHER" id="PTHR34618">
    <property type="entry name" value="SURFACE PROTEIN MAS1, PUTATIVE-RELATED"/>
    <property type="match status" value="1"/>
</dbReference>
<evidence type="ECO:0000313" key="4">
    <source>
        <dbReference type="Proteomes" id="UP001562357"/>
    </source>
</evidence>
<evidence type="ECO:0000313" key="3">
    <source>
        <dbReference type="EMBL" id="GAB0132431.1"/>
    </source>
</evidence>
<comment type="caution">
    <text evidence="3">The sequence shown here is derived from an EMBL/GenBank/DDBJ whole genome shotgun (WGS) entry which is preliminary data.</text>
</comment>
<dbReference type="InterPro" id="IPR021476">
    <property type="entry name" value="Egh16-like"/>
</dbReference>
<feature type="region of interest" description="Disordered" evidence="1">
    <location>
        <begin position="58"/>
        <end position="126"/>
    </location>
</feature>
<dbReference type="EMBL" id="BAAFGZ010000017">
    <property type="protein sequence ID" value="GAB0132431.1"/>
    <property type="molecule type" value="Genomic_DNA"/>
</dbReference>
<accession>A0ABQ0CG53</accession>
<proteinExistence type="predicted"/>